<protein>
    <submittedName>
        <fullName evidence="1">Uncharacterized protein</fullName>
    </submittedName>
</protein>
<proteinExistence type="predicted"/>
<sequence length="147" mass="17285">MALLGAQPALCVYQKHVNNLLPEEREVFYKDSFALAFSDWRNLSPAYRDFFVSLIKSERQRFIDFVRNDTVLGEFLYDVKDEALFIRILNLLEQPEKKRKTSYTNLAFSVELGFNIVLKVKSLSDKIRFARAETDDLYELFQKISIE</sequence>
<dbReference type="EMBL" id="AQHW01000008">
    <property type="protein sequence ID" value="KKB58869.1"/>
    <property type="molecule type" value="Genomic_DNA"/>
</dbReference>
<name>A0A0F5JMD2_9BACT</name>
<reference evidence="1 2" key="1">
    <citation type="submission" date="2013-04" db="EMBL/GenBank/DDBJ databases">
        <title>The Genome Sequence of Parabacteroides gordonii DSM 23371.</title>
        <authorList>
            <consortium name="The Broad Institute Genomics Platform"/>
            <person name="Earl A."/>
            <person name="Ward D."/>
            <person name="Feldgarden M."/>
            <person name="Gevers D."/>
            <person name="Martens E."/>
            <person name="Sakamoto M."/>
            <person name="Benno Y."/>
            <person name="Suzuki N."/>
            <person name="Matsunaga N."/>
            <person name="Koshihara K."/>
            <person name="Seki M."/>
            <person name="Komiya H."/>
            <person name="Walker B."/>
            <person name="Young S."/>
            <person name="Zeng Q."/>
            <person name="Gargeya S."/>
            <person name="Fitzgerald M."/>
            <person name="Haas B."/>
            <person name="Abouelleil A."/>
            <person name="Allen A.W."/>
            <person name="Alvarado L."/>
            <person name="Arachchi H.M."/>
            <person name="Berlin A.M."/>
            <person name="Chapman S.B."/>
            <person name="Gainer-Dewar J."/>
            <person name="Goldberg J."/>
            <person name="Griggs A."/>
            <person name="Gujja S."/>
            <person name="Hansen M."/>
            <person name="Howarth C."/>
            <person name="Imamovic A."/>
            <person name="Ireland A."/>
            <person name="Larimer J."/>
            <person name="McCowan C."/>
            <person name="Murphy C."/>
            <person name="Pearson M."/>
            <person name="Poon T.W."/>
            <person name="Priest M."/>
            <person name="Roberts A."/>
            <person name="Saif S."/>
            <person name="Shea T."/>
            <person name="Sisk P."/>
            <person name="Sykes S."/>
            <person name="Wortman J."/>
            <person name="Nusbaum C."/>
            <person name="Birren B."/>
        </authorList>
    </citation>
    <scope>NUCLEOTIDE SEQUENCE [LARGE SCALE GENOMIC DNA]</scope>
    <source>
        <strain evidence="1 2">MS-1</strain>
    </source>
</reference>
<comment type="caution">
    <text evidence="1">The sequence shown here is derived from an EMBL/GenBank/DDBJ whole genome shotgun (WGS) entry which is preliminary data.</text>
</comment>
<accession>A0A0F5JMD2</accession>
<dbReference type="AlphaFoldDB" id="A0A0F5JMD2"/>
<keyword evidence="2" id="KW-1185">Reference proteome</keyword>
<evidence type="ECO:0000313" key="2">
    <source>
        <dbReference type="Proteomes" id="UP000033035"/>
    </source>
</evidence>
<dbReference type="HOGENOM" id="CLU_129828_1_0_10"/>
<gene>
    <name evidence="1" type="ORF">HMPREF1536_01072</name>
</gene>
<evidence type="ECO:0000313" key="1">
    <source>
        <dbReference type="EMBL" id="KKB58869.1"/>
    </source>
</evidence>
<organism evidence="1 2">
    <name type="scientific">Parabacteroides gordonii MS-1 = DSM 23371</name>
    <dbReference type="NCBI Taxonomy" id="1203610"/>
    <lineage>
        <taxon>Bacteria</taxon>
        <taxon>Pseudomonadati</taxon>
        <taxon>Bacteroidota</taxon>
        <taxon>Bacteroidia</taxon>
        <taxon>Bacteroidales</taxon>
        <taxon>Tannerellaceae</taxon>
        <taxon>Parabacteroides</taxon>
    </lineage>
</organism>
<dbReference type="PATRIC" id="fig|1203610.3.peg.1096"/>
<dbReference type="Proteomes" id="UP000033035">
    <property type="component" value="Unassembled WGS sequence"/>
</dbReference>
<dbReference type="STRING" id="1203610.HMPREF1536_01072"/>